<proteinExistence type="predicted"/>
<dbReference type="EMBL" id="OX597816">
    <property type="protein sequence ID" value="CAI9719546.1"/>
    <property type="molecule type" value="Genomic_DNA"/>
</dbReference>
<protein>
    <submittedName>
        <fullName evidence="1">Uncharacterized protein</fullName>
    </submittedName>
</protein>
<dbReference type="Proteomes" id="UP001162480">
    <property type="component" value="Chromosome 3"/>
</dbReference>
<name>A0AA36AQ58_OCTVU</name>
<reference evidence="1" key="1">
    <citation type="submission" date="2023-08" db="EMBL/GenBank/DDBJ databases">
        <authorList>
            <person name="Alioto T."/>
            <person name="Alioto T."/>
            <person name="Gomez Garrido J."/>
        </authorList>
    </citation>
    <scope>NUCLEOTIDE SEQUENCE</scope>
</reference>
<evidence type="ECO:0000313" key="2">
    <source>
        <dbReference type="Proteomes" id="UP001162480"/>
    </source>
</evidence>
<keyword evidence="2" id="KW-1185">Reference proteome</keyword>
<organism evidence="1 2">
    <name type="scientific">Octopus vulgaris</name>
    <name type="common">Common octopus</name>
    <dbReference type="NCBI Taxonomy" id="6645"/>
    <lineage>
        <taxon>Eukaryota</taxon>
        <taxon>Metazoa</taxon>
        <taxon>Spiralia</taxon>
        <taxon>Lophotrochozoa</taxon>
        <taxon>Mollusca</taxon>
        <taxon>Cephalopoda</taxon>
        <taxon>Coleoidea</taxon>
        <taxon>Octopodiformes</taxon>
        <taxon>Octopoda</taxon>
        <taxon>Incirrata</taxon>
        <taxon>Octopodidae</taxon>
        <taxon>Octopus</taxon>
    </lineage>
</organism>
<sequence length="68" mass="7973">MMWLQTTTTAHPYSLNRDMLKENVKIESLNMQGSSALSRMLLWTAPPYKLICLWCIDHQFHSHVDEIP</sequence>
<dbReference type="AlphaFoldDB" id="A0AA36AQ58"/>
<gene>
    <name evidence="1" type="ORF">OCTVUL_1B004885</name>
</gene>
<evidence type="ECO:0000313" key="1">
    <source>
        <dbReference type="EMBL" id="CAI9719546.1"/>
    </source>
</evidence>
<accession>A0AA36AQ58</accession>